<gene>
    <name evidence="2" type="ORF">LEA_14469</name>
</gene>
<feature type="non-terminal residue" evidence="2">
    <location>
        <position position="176"/>
    </location>
</feature>
<keyword evidence="1" id="KW-1133">Transmembrane helix</keyword>
<feature type="transmembrane region" description="Helical" evidence="1">
    <location>
        <begin position="150"/>
        <end position="171"/>
    </location>
</feature>
<name>K1STK1_9ZZZZ</name>
<feature type="non-terminal residue" evidence="2">
    <location>
        <position position="1"/>
    </location>
</feature>
<reference evidence="2" key="1">
    <citation type="journal article" date="2013" name="Environ. Microbiol.">
        <title>Microbiota from the distal guts of lean and obese adolescents exhibit partial functional redundancy besides clear differences in community structure.</title>
        <authorList>
            <person name="Ferrer M."/>
            <person name="Ruiz A."/>
            <person name="Lanza F."/>
            <person name="Haange S.B."/>
            <person name="Oberbach A."/>
            <person name="Till H."/>
            <person name="Bargiela R."/>
            <person name="Campoy C."/>
            <person name="Segura M.T."/>
            <person name="Richter M."/>
            <person name="von Bergen M."/>
            <person name="Seifert J."/>
            <person name="Suarez A."/>
        </authorList>
    </citation>
    <scope>NUCLEOTIDE SEQUENCE</scope>
</reference>
<dbReference type="AlphaFoldDB" id="K1STK1"/>
<evidence type="ECO:0000313" key="2">
    <source>
        <dbReference type="EMBL" id="EKC57205.1"/>
    </source>
</evidence>
<protein>
    <submittedName>
        <fullName evidence="2">Uncharacterized protein</fullName>
    </submittedName>
</protein>
<sequence>EMEQLDRLTDVGINAVGIYAQATGQSASAVQNALSKGTISSQNFITTVSTAFEEGTNGVLKIAGSAKGAATTWSATFDNAKAAITRGLQNFITEVDTAVESVFGKDLKTIVADFGKTTETTLGNLGTLAGNIVTMVGPAFQSFDSFTEKISGSMGAIIPLFVAGLTVFGLYKGAIA</sequence>
<comment type="caution">
    <text evidence="2">The sequence shown here is derived from an EMBL/GenBank/DDBJ whole genome shotgun (WGS) entry which is preliminary data.</text>
</comment>
<dbReference type="EMBL" id="AJWY01009843">
    <property type="protein sequence ID" value="EKC57205.1"/>
    <property type="molecule type" value="Genomic_DNA"/>
</dbReference>
<evidence type="ECO:0000256" key="1">
    <source>
        <dbReference type="SAM" id="Phobius"/>
    </source>
</evidence>
<accession>K1STK1</accession>
<organism evidence="2">
    <name type="scientific">human gut metagenome</name>
    <dbReference type="NCBI Taxonomy" id="408170"/>
    <lineage>
        <taxon>unclassified sequences</taxon>
        <taxon>metagenomes</taxon>
        <taxon>organismal metagenomes</taxon>
    </lineage>
</organism>
<proteinExistence type="predicted"/>
<keyword evidence="1" id="KW-0472">Membrane</keyword>
<keyword evidence="1" id="KW-0812">Transmembrane</keyword>